<evidence type="ECO:0000256" key="1">
    <source>
        <dbReference type="ARBA" id="ARBA00023002"/>
    </source>
</evidence>
<reference evidence="2" key="1">
    <citation type="journal article" date="2020" name="mSystems">
        <title>Genome- and Community-Level Interaction Insights into Carbon Utilization and Element Cycling Functions of Hydrothermarchaeota in Hydrothermal Sediment.</title>
        <authorList>
            <person name="Zhou Z."/>
            <person name="Liu Y."/>
            <person name="Xu W."/>
            <person name="Pan J."/>
            <person name="Luo Z.H."/>
            <person name="Li M."/>
        </authorList>
    </citation>
    <scope>NUCLEOTIDE SEQUENCE [LARGE SCALE GENOMIC DNA]</scope>
    <source>
        <strain evidence="2">SpSt-876</strain>
    </source>
</reference>
<protein>
    <submittedName>
        <fullName evidence="2">(2Fe-2S)-binding protein</fullName>
    </submittedName>
</protein>
<dbReference type="GO" id="GO:0016491">
    <property type="term" value="F:oxidoreductase activity"/>
    <property type="evidence" value="ECO:0007669"/>
    <property type="project" value="UniProtKB-KW"/>
</dbReference>
<dbReference type="Gene3D" id="3.10.20.440">
    <property type="entry name" value="2Fe-2S iron-sulphur cluster binding domain, sarcosine oxidase, alpha subunit, N-terminal domain"/>
    <property type="match status" value="1"/>
</dbReference>
<accession>A0A7C6EBM6</accession>
<dbReference type="SUPFAM" id="SSF54292">
    <property type="entry name" value="2Fe-2S ferredoxin-like"/>
    <property type="match status" value="1"/>
</dbReference>
<dbReference type="InterPro" id="IPR006058">
    <property type="entry name" value="2Fe2S_fd_BS"/>
</dbReference>
<dbReference type="EMBL" id="DTLI01000223">
    <property type="protein sequence ID" value="HHS53038.1"/>
    <property type="molecule type" value="Genomic_DNA"/>
</dbReference>
<evidence type="ECO:0000313" key="2">
    <source>
        <dbReference type="EMBL" id="HHS53038.1"/>
    </source>
</evidence>
<dbReference type="PROSITE" id="PS00197">
    <property type="entry name" value="2FE2S_FER_1"/>
    <property type="match status" value="1"/>
</dbReference>
<comment type="caution">
    <text evidence="2">The sequence shown here is derived from an EMBL/GenBank/DDBJ whole genome shotgun (WGS) entry which is preliminary data.</text>
</comment>
<organism evidence="2">
    <name type="scientific">candidate division WOR-3 bacterium</name>
    <dbReference type="NCBI Taxonomy" id="2052148"/>
    <lineage>
        <taxon>Bacteria</taxon>
        <taxon>Bacteria division WOR-3</taxon>
    </lineage>
</organism>
<dbReference type="GO" id="GO:0051537">
    <property type="term" value="F:2 iron, 2 sulfur cluster binding"/>
    <property type="evidence" value="ECO:0007669"/>
    <property type="project" value="InterPro"/>
</dbReference>
<sequence length="113" mass="12667">MNSVKHRITQHPILTFPEKKIVKFFFEGKELQGFEGEPIAAALVANGIKVFRYTEKLKRPRGFFCAVGKCSSCLMVVDGRPNVMVCMEPLRPNIKVSRQVGRGKTAQGRSQSI</sequence>
<dbReference type="Pfam" id="PF13510">
    <property type="entry name" value="Fer2_4"/>
    <property type="match status" value="1"/>
</dbReference>
<dbReference type="AlphaFoldDB" id="A0A7C6EBM6"/>
<dbReference type="InterPro" id="IPR036010">
    <property type="entry name" value="2Fe-2S_ferredoxin-like_sf"/>
</dbReference>
<name>A0A7C6EBM6_UNCW3</name>
<dbReference type="InterPro" id="IPR042204">
    <property type="entry name" value="2Fe-2S-bd_N"/>
</dbReference>
<keyword evidence="1" id="KW-0560">Oxidoreductase</keyword>
<gene>
    <name evidence="2" type="ORF">ENW73_09360</name>
</gene>
<proteinExistence type="predicted"/>